<reference evidence="1" key="1">
    <citation type="submission" date="2014-11" db="EMBL/GenBank/DDBJ databases">
        <authorList>
            <person name="Amaro Gonzalez C."/>
        </authorList>
    </citation>
    <scope>NUCLEOTIDE SEQUENCE</scope>
</reference>
<evidence type="ECO:0000313" key="1">
    <source>
        <dbReference type="EMBL" id="JAH99336.1"/>
    </source>
</evidence>
<proteinExistence type="predicted"/>
<protein>
    <submittedName>
        <fullName evidence="1">Uncharacterized protein</fullName>
    </submittedName>
</protein>
<accession>A0A0E9XA82</accession>
<dbReference type="EMBL" id="GBXM01009241">
    <property type="protein sequence ID" value="JAH99336.1"/>
    <property type="molecule type" value="Transcribed_RNA"/>
</dbReference>
<dbReference type="AlphaFoldDB" id="A0A0E9XA82"/>
<reference evidence="1" key="2">
    <citation type="journal article" date="2015" name="Fish Shellfish Immunol.">
        <title>Early steps in the European eel (Anguilla anguilla)-Vibrio vulnificus interaction in the gills: Role of the RtxA13 toxin.</title>
        <authorList>
            <person name="Callol A."/>
            <person name="Pajuelo D."/>
            <person name="Ebbesson L."/>
            <person name="Teles M."/>
            <person name="MacKenzie S."/>
            <person name="Amaro C."/>
        </authorList>
    </citation>
    <scope>NUCLEOTIDE SEQUENCE</scope>
</reference>
<name>A0A0E9XA82_ANGAN</name>
<sequence>MHHMLAIKIKANMSSYLEVFHKKL</sequence>
<organism evidence="1">
    <name type="scientific">Anguilla anguilla</name>
    <name type="common">European freshwater eel</name>
    <name type="synonym">Muraena anguilla</name>
    <dbReference type="NCBI Taxonomy" id="7936"/>
    <lineage>
        <taxon>Eukaryota</taxon>
        <taxon>Metazoa</taxon>
        <taxon>Chordata</taxon>
        <taxon>Craniata</taxon>
        <taxon>Vertebrata</taxon>
        <taxon>Euteleostomi</taxon>
        <taxon>Actinopterygii</taxon>
        <taxon>Neopterygii</taxon>
        <taxon>Teleostei</taxon>
        <taxon>Anguilliformes</taxon>
        <taxon>Anguillidae</taxon>
        <taxon>Anguilla</taxon>
    </lineage>
</organism>